<feature type="region of interest" description="Disordered" evidence="1">
    <location>
        <begin position="100"/>
        <end position="196"/>
    </location>
</feature>
<feature type="region of interest" description="Disordered" evidence="1">
    <location>
        <begin position="782"/>
        <end position="857"/>
    </location>
</feature>
<evidence type="ECO:0000256" key="1">
    <source>
        <dbReference type="SAM" id="MobiDB-lite"/>
    </source>
</evidence>
<reference evidence="3" key="1">
    <citation type="journal article" date="2015" name="PLoS ONE">
        <title>Comprehensive Evaluation of Toxoplasma gondii VEG and Neospora caninum LIV Genomes with Tachyzoite Stage Transcriptome and Proteome Defines Novel Transcript Features.</title>
        <authorList>
            <person name="Ramaprasad A."/>
            <person name="Mourier T."/>
            <person name="Naeem R."/>
            <person name="Malas T.B."/>
            <person name="Moussa E."/>
            <person name="Panigrahi A."/>
            <person name="Vermont S.J."/>
            <person name="Otto T.D."/>
            <person name="Wastling J."/>
            <person name="Pain A."/>
        </authorList>
    </citation>
    <scope>NUCLEOTIDE SEQUENCE</scope>
    <source>
        <strain evidence="3">Liverpool</strain>
    </source>
</reference>
<evidence type="ECO:0000313" key="3">
    <source>
        <dbReference type="EMBL" id="CEL70534.1"/>
    </source>
</evidence>
<feature type="compositionally biased region" description="Pro residues" evidence="1">
    <location>
        <begin position="804"/>
        <end position="822"/>
    </location>
</feature>
<organism evidence="3">
    <name type="scientific">Neospora caninum (strain Liverpool)</name>
    <dbReference type="NCBI Taxonomy" id="572307"/>
    <lineage>
        <taxon>Eukaryota</taxon>
        <taxon>Sar</taxon>
        <taxon>Alveolata</taxon>
        <taxon>Apicomplexa</taxon>
        <taxon>Conoidasida</taxon>
        <taxon>Coccidia</taxon>
        <taxon>Eucoccidiorida</taxon>
        <taxon>Eimeriorina</taxon>
        <taxon>Sarcocystidae</taxon>
        <taxon>Neospora</taxon>
    </lineage>
</organism>
<feature type="compositionally biased region" description="Gly residues" evidence="1">
    <location>
        <begin position="789"/>
        <end position="798"/>
    </location>
</feature>
<accession>A0A0F7UK89</accession>
<feature type="region of interest" description="Disordered" evidence="1">
    <location>
        <begin position="476"/>
        <end position="497"/>
    </location>
</feature>
<feature type="compositionally biased region" description="Pro residues" evidence="1">
    <location>
        <begin position="836"/>
        <end position="857"/>
    </location>
</feature>
<feature type="compositionally biased region" description="Polar residues" evidence="1">
    <location>
        <begin position="147"/>
        <end position="164"/>
    </location>
</feature>
<feature type="compositionally biased region" description="Polar residues" evidence="1">
    <location>
        <begin position="126"/>
        <end position="135"/>
    </location>
</feature>
<keyword evidence="2" id="KW-0812">Transmembrane</keyword>
<name>A0A0F7UK89_NEOCL</name>
<dbReference type="AlphaFoldDB" id="A0A0F7UK89"/>
<feature type="compositionally biased region" description="Low complexity" evidence="1">
    <location>
        <begin position="485"/>
        <end position="497"/>
    </location>
</feature>
<protein>
    <recommendedName>
        <fullName evidence="4">Transmembrane protein</fullName>
    </recommendedName>
</protein>
<evidence type="ECO:0008006" key="4">
    <source>
        <dbReference type="Google" id="ProtNLM"/>
    </source>
</evidence>
<keyword evidence="2" id="KW-0472">Membrane</keyword>
<feature type="transmembrane region" description="Helical" evidence="2">
    <location>
        <begin position="718"/>
        <end position="741"/>
    </location>
</feature>
<evidence type="ECO:0000256" key="2">
    <source>
        <dbReference type="SAM" id="Phobius"/>
    </source>
</evidence>
<sequence length="857" mass="92105">MYLLAENGALLRCASASPVAARRSVHDTIFRVFCLRRTVPGDATARLSFDYVFAHLQTCPVTHRAWNVRVCVCPELPGESAPLAEFELAHAFPSLLQLSLRQSPSSGPDPSPSGTETPQPDDDTSPAPNGQSSSSEETDGATAPLQLETTPDSNEPNGDSQLHQGGQGPGSDGETPPEPRSLPEPQNADAGSPAEQDVQDTAREIFSYFIAGKGEELLTCAEWNPRNKWPRLTKRFCRRLRGQPQLAESCEQVAVQLQNAMKDLYIQPGPNPVPEVLRGLRLDLVHPVIPRGESAAPVESLGQMLAAVAASDFPRIQGNVLTQSCTTRRLLHRLHHMHRKDQKKHRKNPAAAARAREDAASRAMMLLQQVPEPDPVFIGLIVSLVNMQPCWRRTRKIDIYPLRSGAKILEVKRRDAIAHAFAGALLAAFFSPSEQCQGNPLPYNCAVLRGFLQARDAIDTVAATVIRSAAEETQVTNSGSLLPQEEGATTASSATVTPASEELSDALLHARLRGYYTTRTVVATSGKAGAVVGFLGRSKMLAKLISRLITILKPLLARQLGNDPQLIAGLQQPAGETKGIRAFFVEHTAATVTCGTGRIGLGNVAAKLLTRVLGAVSTQAAGSGKSTSFLTLHATSFLEFPTSDSHVQPASFPGFQLHQPVHGTARALVPISFVSTQKKGKNKSWSRQKPGLYFGAVSLIAVAVGCGVAYGVLWLAPWAVALAVIALSAVVVATVLIIILAEKAALRRWFQKGAHVAQRAQMLRAEADRRRKQAQDRLRAMAQQDRGFGTNGGPGGNTGNFPGNFPPPPPSVSGYPPRPGTPPGLGEQHRSYPPIDQSPPRVPIYPPTVYPAPEPYH</sequence>
<feature type="transmembrane region" description="Helical" evidence="2">
    <location>
        <begin position="691"/>
        <end position="712"/>
    </location>
</feature>
<feature type="compositionally biased region" description="Low complexity" evidence="1">
    <location>
        <begin position="100"/>
        <end position="118"/>
    </location>
</feature>
<gene>
    <name evidence="3" type="ORF">BN1204_062170</name>
</gene>
<dbReference type="EMBL" id="LN714487">
    <property type="protein sequence ID" value="CEL70534.1"/>
    <property type="molecule type" value="Genomic_DNA"/>
</dbReference>
<proteinExistence type="predicted"/>
<keyword evidence="2" id="KW-1133">Transmembrane helix</keyword>